<dbReference type="InterPro" id="IPR007199">
    <property type="entry name" value="Rep_factor-A_N"/>
</dbReference>
<keyword evidence="3" id="KW-0863">Zinc-finger</keyword>
<feature type="domain" description="Replication factor A C-terminal" evidence="7">
    <location>
        <begin position="276"/>
        <end position="426"/>
    </location>
</feature>
<evidence type="ECO:0000313" key="9">
    <source>
        <dbReference type="Proteomes" id="UP000324897"/>
    </source>
</evidence>
<gene>
    <name evidence="8" type="ORF">EJB05_16836</name>
</gene>
<dbReference type="AlphaFoldDB" id="A0A5J9VHL6"/>
<evidence type="ECO:0000259" key="7">
    <source>
        <dbReference type="Pfam" id="PF08646"/>
    </source>
</evidence>
<comment type="caution">
    <text evidence="8">The sequence shown here is derived from an EMBL/GenBank/DDBJ whole genome shotgun (WGS) entry which is preliminary data.</text>
</comment>
<comment type="similarity">
    <text evidence="1">Belongs to the replication factor A protein 1 family.</text>
</comment>
<evidence type="ECO:0000313" key="8">
    <source>
        <dbReference type="EMBL" id="TVU34977.1"/>
    </source>
</evidence>
<reference evidence="8 9" key="1">
    <citation type="journal article" date="2019" name="Sci. Rep.">
        <title>A high-quality genome of Eragrostis curvula grass provides insights into Poaceae evolution and supports new strategies to enhance forage quality.</title>
        <authorList>
            <person name="Carballo J."/>
            <person name="Santos B.A.C.M."/>
            <person name="Zappacosta D."/>
            <person name="Garbus I."/>
            <person name="Selva J.P."/>
            <person name="Gallo C.A."/>
            <person name="Diaz A."/>
            <person name="Albertini E."/>
            <person name="Caccamo M."/>
            <person name="Echenique V."/>
        </authorList>
    </citation>
    <scope>NUCLEOTIDE SEQUENCE [LARGE SCALE GENOMIC DNA]</scope>
    <source>
        <strain evidence="9">cv. Victoria</strain>
        <tissue evidence="8">Leaf</tissue>
    </source>
</reference>
<dbReference type="InterPro" id="IPR013955">
    <property type="entry name" value="Rep_factor-A_C"/>
</dbReference>
<evidence type="ECO:0008006" key="10">
    <source>
        <dbReference type="Google" id="ProtNLM"/>
    </source>
</evidence>
<organism evidence="8 9">
    <name type="scientific">Eragrostis curvula</name>
    <name type="common">weeping love grass</name>
    <dbReference type="NCBI Taxonomy" id="38414"/>
    <lineage>
        <taxon>Eukaryota</taxon>
        <taxon>Viridiplantae</taxon>
        <taxon>Streptophyta</taxon>
        <taxon>Embryophyta</taxon>
        <taxon>Tracheophyta</taxon>
        <taxon>Spermatophyta</taxon>
        <taxon>Magnoliopsida</taxon>
        <taxon>Liliopsida</taxon>
        <taxon>Poales</taxon>
        <taxon>Poaceae</taxon>
        <taxon>PACMAD clade</taxon>
        <taxon>Chloridoideae</taxon>
        <taxon>Eragrostideae</taxon>
        <taxon>Eragrostidinae</taxon>
        <taxon>Eragrostis</taxon>
    </lineage>
</organism>
<feature type="domain" description="Replication factor-A protein 1 N-terminal" evidence="6">
    <location>
        <begin position="9"/>
        <end position="114"/>
    </location>
</feature>
<keyword evidence="5" id="KW-0238">DNA-binding</keyword>
<name>A0A5J9VHL6_9POAL</name>
<dbReference type="EMBL" id="RWGY01000009">
    <property type="protein sequence ID" value="TVU34977.1"/>
    <property type="molecule type" value="Genomic_DNA"/>
</dbReference>
<evidence type="ECO:0000256" key="1">
    <source>
        <dbReference type="ARBA" id="ARBA00005690"/>
    </source>
</evidence>
<dbReference type="Gramene" id="TVU34977">
    <property type="protein sequence ID" value="TVU34977"/>
    <property type="gene ID" value="EJB05_16836"/>
</dbReference>
<dbReference type="GO" id="GO:0005634">
    <property type="term" value="C:nucleus"/>
    <property type="evidence" value="ECO:0007669"/>
    <property type="project" value="InterPro"/>
</dbReference>
<dbReference type="Pfam" id="PF04057">
    <property type="entry name" value="Rep-A_N"/>
    <property type="match status" value="1"/>
</dbReference>
<dbReference type="FunFam" id="2.40.50.140:FF:000090">
    <property type="entry name" value="Replication protein A subunit"/>
    <property type="match status" value="1"/>
</dbReference>
<evidence type="ECO:0000256" key="5">
    <source>
        <dbReference type="ARBA" id="ARBA00023125"/>
    </source>
</evidence>
<evidence type="ECO:0000256" key="3">
    <source>
        <dbReference type="ARBA" id="ARBA00022771"/>
    </source>
</evidence>
<proteinExistence type="inferred from homology"/>
<dbReference type="Gene3D" id="2.40.50.140">
    <property type="entry name" value="Nucleic acid-binding proteins"/>
    <property type="match status" value="2"/>
</dbReference>
<evidence type="ECO:0000256" key="4">
    <source>
        <dbReference type="ARBA" id="ARBA00022833"/>
    </source>
</evidence>
<dbReference type="Pfam" id="PF08646">
    <property type="entry name" value="Rep_fac-A_C"/>
    <property type="match status" value="1"/>
</dbReference>
<sequence>MEGVTELGLSRGWVAAILDEGDAEGEGELPRRSDQPVLQVASLESVRPKSLELQCLLKLSDGLHCVEGSLFSELNHLVSDGVLRAGAVLRVLEYICTNRQDRRFIIVRKVEVIKIQCGLIGSPQLRDKFESKSEQSARTATSADPPLCESYSGGLCITSPYINVEDPNILELHGTCDGFHSPEKGVAGSSAATVAESVVLKSVAQIKDRNLGCSDNQNLIPCIALGKVEGANSLVRNGTVSTVGSLIASKTEPVILKTVAQIKDENLGFSVKQGLITVKAILTYISTDNFCYAVCPLVVNGRECNSRLVGNVDGTWHCDICKHSFTSKSCDYKFVLVIQISDATGKTWAFAFQDVAEEIFGRTAKELYLMKCEEQNSAEFDDIIGSVRFHQYLFQLKVETGAFDGKQVMKCTVVKAEKVDPPTESSEFGCSNAANVGFSILKAPSRCPRKKGALSRARASHTERTISPGDAMHWFSADQLDQLQGNTYGVMPAAVLAMPNLQACSTCGFALFWAQGTTAPQVWTEQQPAAEGFIYGSSVLGTGLKTVEASGMSGSSKS</sequence>
<dbReference type="GO" id="GO:0008270">
    <property type="term" value="F:zinc ion binding"/>
    <property type="evidence" value="ECO:0007669"/>
    <property type="project" value="UniProtKB-KW"/>
</dbReference>
<dbReference type="OrthoDB" id="1701895at2759"/>
<dbReference type="InterPro" id="IPR047192">
    <property type="entry name" value="Euk_RPA1_DBD_C"/>
</dbReference>
<dbReference type="Proteomes" id="UP000324897">
    <property type="component" value="Unassembled WGS sequence"/>
</dbReference>
<keyword evidence="2" id="KW-0479">Metal-binding</keyword>
<keyword evidence="4" id="KW-0862">Zinc</keyword>
<keyword evidence="9" id="KW-1185">Reference proteome</keyword>
<accession>A0A5J9VHL6</accession>
<protein>
    <recommendedName>
        <fullName evidence="10">Replication factor A C-terminal domain-containing protein</fullName>
    </recommendedName>
</protein>
<dbReference type="GO" id="GO:0006260">
    <property type="term" value="P:DNA replication"/>
    <property type="evidence" value="ECO:0007669"/>
    <property type="project" value="InterPro"/>
</dbReference>
<dbReference type="CDD" id="cd04476">
    <property type="entry name" value="RPA1_DBD_C"/>
    <property type="match status" value="1"/>
</dbReference>
<evidence type="ECO:0000256" key="2">
    <source>
        <dbReference type="ARBA" id="ARBA00022723"/>
    </source>
</evidence>
<evidence type="ECO:0000259" key="6">
    <source>
        <dbReference type="Pfam" id="PF04057"/>
    </source>
</evidence>
<dbReference type="GO" id="GO:0003677">
    <property type="term" value="F:DNA binding"/>
    <property type="evidence" value="ECO:0007669"/>
    <property type="project" value="UniProtKB-KW"/>
</dbReference>
<dbReference type="InterPro" id="IPR012340">
    <property type="entry name" value="NA-bd_OB-fold"/>
</dbReference>
<dbReference type="SUPFAM" id="SSF50249">
    <property type="entry name" value="Nucleic acid-binding proteins"/>
    <property type="match status" value="2"/>
</dbReference>